<dbReference type="EMBL" id="HACA01001745">
    <property type="protein sequence ID" value="CDW19106.1"/>
    <property type="molecule type" value="Transcribed_RNA"/>
</dbReference>
<feature type="non-terminal residue" evidence="2">
    <location>
        <position position="1"/>
    </location>
</feature>
<accession>A0A0K2T0U0</accession>
<keyword evidence="1" id="KW-0472">Membrane</keyword>
<feature type="transmembrane region" description="Helical" evidence="1">
    <location>
        <begin position="42"/>
        <end position="64"/>
    </location>
</feature>
<keyword evidence="1" id="KW-1133">Transmembrane helix</keyword>
<organism evidence="2">
    <name type="scientific">Lepeophtheirus salmonis</name>
    <name type="common">Salmon louse</name>
    <name type="synonym">Caligus salmonis</name>
    <dbReference type="NCBI Taxonomy" id="72036"/>
    <lineage>
        <taxon>Eukaryota</taxon>
        <taxon>Metazoa</taxon>
        <taxon>Ecdysozoa</taxon>
        <taxon>Arthropoda</taxon>
        <taxon>Crustacea</taxon>
        <taxon>Multicrustacea</taxon>
        <taxon>Hexanauplia</taxon>
        <taxon>Copepoda</taxon>
        <taxon>Siphonostomatoida</taxon>
        <taxon>Caligidae</taxon>
        <taxon>Lepeophtheirus</taxon>
    </lineage>
</organism>
<evidence type="ECO:0000256" key="1">
    <source>
        <dbReference type="SAM" id="Phobius"/>
    </source>
</evidence>
<evidence type="ECO:0000313" key="2">
    <source>
        <dbReference type="EMBL" id="CDW19106.1"/>
    </source>
</evidence>
<reference evidence="2" key="1">
    <citation type="submission" date="2014-05" db="EMBL/GenBank/DDBJ databases">
        <authorList>
            <person name="Chronopoulou M."/>
        </authorList>
    </citation>
    <scope>NUCLEOTIDE SEQUENCE</scope>
    <source>
        <tissue evidence="2">Whole organism</tissue>
    </source>
</reference>
<protein>
    <submittedName>
        <fullName evidence="2">Uncharacterized protein</fullName>
    </submittedName>
</protein>
<sequence length="74" mass="9129">RLHYLAYYIYFSLSFYYFLFNSSVNIVFHFVDLFPPCAPQCIRTLILIINRRTIHYTFVVIYFLKEQGFKHYQD</sequence>
<keyword evidence="1" id="KW-0812">Transmembrane</keyword>
<feature type="transmembrane region" description="Helical" evidence="1">
    <location>
        <begin position="7"/>
        <end position="30"/>
    </location>
</feature>
<name>A0A0K2T0U0_LEPSM</name>
<dbReference type="AlphaFoldDB" id="A0A0K2T0U0"/>
<proteinExistence type="predicted"/>